<feature type="region of interest" description="Disordered" evidence="7">
    <location>
        <begin position="143"/>
        <end position="162"/>
    </location>
</feature>
<dbReference type="RefSeq" id="WP_035555636.1">
    <property type="nucleotide sequence ID" value="NZ_AWFH01000063.1"/>
</dbReference>
<reference evidence="9 12" key="2">
    <citation type="journal article" date="2018" name="Nat. Biotechnol.">
        <title>A standardized bacterial taxonomy based on genome phylogeny substantially revises the tree of life.</title>
        <authorList>
            <person name="Parks D.H."/>
            <person name="Chuvochina M."/>
            <person name="Waite D.W."/>
            <person name="Rinke C."/>
            <person name="Skarshewski A."/>
            <person name="Chaumeil P.A."/>
            <person name="Hugenholtz P."/>
        </authorList>
    </citation>
    <scope>NUCLEOTIDE SEQUENCE [LARGE SCALE GENOMIC DNA]</scope>
    <source>
        <strain evidence="9">UBA10378</strain>
    </source>
</reference>
<dbReference type="Pfam" id="PF01899">
    <property type="entry name" value="MNHE"/>
    <property type="match status" value="1"/>
</dbReference>
<keyword evidence="5 8" id="KW-1133">Transmembrane helix</keyword>
<dbReference type="PIRSF" id="PIRSF019239">
    <property type="entry name" value="MrpE"/>
    <property type="match status" value="1"/>
</dbReference>
<sequence>MAYFLGLLVALVGFWLGMSGHYSPLLLSLGAVSVAVCMILAYRLDIIDREGAPYVRIVGFALYFPWLMVEIAKSNWAVVKACLKADLDIAPALVKVKTACESDLAKVTFANSITLTPGTVTVEIEGDKMLVHALYEQSAQPEAFAEMDRRSREAADGKRRPA</sequence>
<dbReference type="EMBL" id="AWFH01000063">
    <property type="protein sequence ID" value="KCZ57869.1"/>
    <property type="molecule type" value="Genomic_DNA"/>
</dbReference>
<protein>
    <submittedName>
        <fullName evidence="9">Cation:proton antiporter</fullName>
    </submittedName>
</protein>
<dbReference type="AlphaFoldDB" id="A0A059DWT9"/>
<dbReference type="GO" id="GO:0008324">
    <property type="term" value="F:monoatomic cation transmembrane transporter activity"/>
    <property type="evidence" value="ECO:0007669"/>
    <property type="project" value="InterPro"/>
</dbReference>
<comment type="subcellular location">
    <subcellularLocation>
        <location evidence="1">Cell membrane</location>
        <topology evidence="1">Multi-pass membrane protein</topology>
    </subcellularLocation>
</comment>
<evidence type="ECO:0000313" key="10">
    <source>
        <dbReference type="EMBL" id="KCZ57869.1"/>
    </source>
</evidence>
<dbReference type="eggNOG" id="COG1863">
    <property type="taxonomic scope" value="Bacteria"/>
</dbReference>
<gene>
    <name evidence="9" type="ORF">DD728_13360</name>
    <name evidence="10" type="ORF">HY36_11880</name>
</gene>
<dbReference type="OrthoDB" id="9807187at2"/>
<keyword evidence="11" id="KW-1185">Reference proteome</keyword>
<dbReference type="GeneID" id="92500173"/>
<feature type="compositionally biased region" description="Basic and acidic residues" evidence="7">
    <location>
        <begin position="146"/>
        <end position="162"/>
    </location>
</feature>
<dbReference type="Proteomes" id="UP000263957">
    <property type="component" value="Unassembled WGS sequence"/>
</dbReference>
<keyword evidence="6 8" id="KW-0472">Membrane</keyword>
<evidence type="ECO:0000256" key="5">
    <source>
        <dbReference type="ARBA" id="ARBA00022989"/>
    </source>
</evidence>
<dbReference type="STRING" id="1280948.HY36_11880"/>
<evidence type="ECO:0000256" key="8">
    <source>
        <dbReference type="SAM" id="Phobius"/>
    </source>
</evidence>
<keyword evidence="3" id="KW-1003">Cell membrane</keyword>
<evidence type="ECO:0000256" key="7">
    <source>
        <dbReference type="SAM" id="MobiDB-lite"/>
    </source>
</evidence>
<accession>A0A059DWT9</accession>
<evidence type="ECO:0000256" key="3">
    <source>
        <dbReference type="ARBA" id="ARBA00022475"/>
    </source>
</evidence>
<evidence type="ECO:0000313" key="11">
    <source>
        <dbReference type="Proteomes" id="UP000024547"/>
    </source>
</evidence>
<name>A0A059DWT9_9PROT</name>
<evidence type="ECO:0000256" key="4">
    <source>
        <dbReference type="ARBA" id="ARBA00022692"/>
    </source>
</evidence>
<proteinExistence type="inferred from homology"/>
<feature type="transmembrane region" description="Helical" evidence="8">
    <location>
        <begin position="29"/>
        <end position="46"/>
    </location>
</feature>
<evidence type="ECO:0000256" key="6">
    <source>
        <dbReference type="ARBA" id="ARBA00023136"/>
    </source>
</evidence>
<evidence type="ECO:0000256" key="1">
    <source>
        <dbReference type="ARBA" id="ARBA00004651"/>
    </source>
</evidence>
<evidence type="ECO:0000313" key="12">
    <source>
        <dbReference type="Proteomes" id="UP000263957"/>
    </source>
</evidence>
<keyword evidence="4 8" id="KW-0812">Transmembrane</keyword>
<organism evidence="10 11">
    <name type="scientific">Hyphomonas atlantica</name>
    <dbReference type="NCBI Taxonomy" id="1280948"/>
    <lineage>
        <taxon>Bacteria</taxon>
        <taxon>Pseudomonadati</taxon>
        <taxon>Pseudomonadota</taxon>
        <taxon>Alphaproteobacteria</taxon>
        <taxon>Hyphomonadales</taxon>
        <taxon>Hyphomonadaceae</taxon>
        <taxon>Hyphomonas</taxon>
    </lineage>
</organism>
<comment type="caution">
    <text evidence="10">The sequence shown here is derived from an EMBL/GenBank/DDBJ whole genome shotgun (WGS) entry which is preliminary data.</text>
</comment>
<dbReference type="PANTHER" id="PTHR34584:SF1">
    <property type="entry name" value="NA(+)_H(+) ANTIPORTER SUBUNIT E1"/>
    <property type="match status" value="1"/>
</dbReference>
<dbReference type="EMBL" id="DOGS01000265">
    <property type="protein sequence ID" value="HBQ49840.1"/>
    <property type="molecule type" value="Genomic_DNA"/>
</dbReference>
<reference evidence="10 11" key="1">
    <citation type="journal article" date="2014" name="Antonie Van Leeuwenhoek">
        <title>Hyphomonas beringensis sp. nov. and Hyphomonas chukchiensis sp. nov., isolated from surface seawater of the Bering Sea and Chukchi Sea.</title>
        <authorList>
            <person name="Li C."/>
            <person name="Lai Q."/>
            <person name="Li G."/>
            <person name="Dong C."/>
            <person name="Wang J."/>
            <person name="Liao Y."/>
            <person name="Shao Z."/>
        </authorList>
    </citation>
    <scope>NUCLEOTIDE SEQUENCE [LARGE SCALE GENOMIC DNA]</scope>
    <source>
        <strain evidence="10 11">22II1-22F38</strain>
    </source>
</reference>
<comment type="similarity">
    <text evidence="2">Belongs to the CPA3 antiporters (TC 2.A.63) subunit E family.</text>
</comment>
<dbReference type="InterPro" id="IPR002758">
    <property type="entry name" value="Cation_antiport_E"/>
</dbReference>
<dbReference type="PATRIC" id="fig|1280948.3.peg.3498"/>
<evidence type="ECO:0000256" key="2">
    <source>
        <dbReference type="ARBA" id="ARBA00006228"/>
    </source>
</evidence>
<dbReference type="PANTHER" id="PTHR34584">
    <property type="entry name" value="NA(+)/H(+) ANTIPORTER SUBUNIT E1"/>
    <property type="match status" value="1"/>
</dbReference>
<dbReference type="GO" id="GO:0005886">
    <property type="term" value="C:plasma membrane"/>
    <property type="evidence" value="ECO:0007669"/>
    <property type="project" value="UniProtKB-SubCell"/>
</dbReference>
<dbReference type="Proteomes" id="UP000024547">
    <property type="component" value="Unassembled WGS sequence"/>
</dbReference>
<evidence type="ECO:0000313" key="9">
    <source>
        <dbReference type="EMBL" id="HBQ49840.1"/>
    </source>
</evidence>